<protein>
    <recommendedName>
        <fullName evidence="3">WW domain-containing protein</fullName>
    </recommendedName>
</protein>
<gene>
    <name evidence="1" type="ORF">ABMA27_011250</name>
</gene>
<keyword evidence="2" id="KW-1185">Reference proteome</keyword>
<dbReference type="EMBL" id="JBEUOH010000029">
    <property type="protein sequence ID" value="KAL0858781.1"/>
    <property type="molecule type" value="Genomic_DNA"/>
</dbReference>
<sequence length="1369" mass="155785">MMNQNLNKKNNGWILCPSKTFPGKFYYFNVVNGEAAWSLNDIENQTQKRDYGIHKIADKSHSFPEPSGPPKDDTPNNSFNNFLFKKTIYNSFPKRVISNTQTPTFGQANFPKYVEPYMPYMIWTPVQFQPMYVSPDMGMKMSNDRIGQPCDLDRSSFIQTCDLSISKRFEMYSKQSYMKAAANRDFFSQLREKQSNIKGVPENRNGFNKFYETSTPIKTSFDGKVMNNSQIFGSNGNVSFQTPKDFKPKSTLTVLKRVRTRSESENDLRVSSSITKANSAESLINLDNSALMKSSLTGGNKVESSCNVEQKKLDNLDSQDLRYLLEIRKRRKSVDLGDLCMSSEGKKIKTTKDEVPKTTPKKRVTFDLGDQVSSDGVGDQMEEAIDNPDEEASANDQDIEDSLLYIAVDLDTLLEEYEFIEEYTQSDDSRRLLIPHKLQLAIEAVCLGLCRGRQRVIAARQITRKLVAPPTHYVLLPESADSPSSVQNLVVDNHSDNYILNTCLRVVEADDRVMLITNNTDLYNEAKTLNIDCYKTEELKDSPSITKPEVSFDLKKIQINVSNEKATNLFMEPASQFEPYLVKNKEEIPVNSFKKRLFGVEEKDLPKTKNNLKDANTSPIGSQLLDLQTDRLIDITRKKLPNMPLLEKNVDSEIGLGMQNLFIKEKNKEVSTEKNTNVKFEKRTLEKIKEIKQRGSEPQRSDRTSLDDLLSVYSVQNKDIEESIIVRLDEWTCCFTQLMENALVEVLMKHYPITDKLSPPWVLYESVRRIQDLYGSHTEVKMVAEKLKDLLLSHSSKIGKLKSSIKPNDFVKIVGCGLILIETLKSIQPSTSLQEASNSLTTLLKNMSQPTLDIPIFSTPVLNRIQDTVTEERRNYIKKPSEIIEYLKANFPDWKDFEIPPDYDSERQTKVVRTFGRDLNLLKIDNKKSMTFKTRTNNIMRALNDSTTQMQSSTKIDGISALYDEKITKPNQSSKCDSGNTKKSPAFVRKFDSSFVFKIGNEKNKPTSTTEDINIIENAKFLNEGTEAKSTIERNNKKEPEIIRMFNQNNTENVTTTIDDLNVPKHGNTFDQGTETAGPKVIRNIKPIEAFEGKLKDTKMLDLDALDYSDIEGSISENQELDDVSVQESVSFVYAIKKQIRTNNNNSCTDNNIREINDNAIDKDDTFAQRETNDDSAFNNELVINDNANDSVINDCSVALNNESDEKLRARDDTTNDSGFENESVHAYLYVKIFLAELSNSVKELYEFMIKTIDKFDEHYKQEDKKRMLHEKANQTQMVIAWIINALKRIIEREASEAAVKSVLLKAGVEAASDKRISRYRQVITKVLEQAQVLESALKDVLALTDNLDAASVSGCTGHSDIRYFNIFE</sequence>
<accession>A0ABR3H272</accession>
<comment type="caution">
    <text evidence="1">The sequence shown here is derived from an EMBL/GenBank/DDBJ whole genome shotgun (WGS) entry which is preliminary data.</text>
</comment>
<organism evidence="1 2">
    <name type="scientific">Loxostege sticticalis</name>
    <name type="common">Beet webworm moth</name>
    <dbReference type="NCBI Taxonomy" id="481309"/>
    <lineage>
        <taxon>Eukaryota</taxon>
        <taxon>Metazoa</taxon>
        <taxon>Ecdysozoa</taxon>
        <taxon>Arthropoda</taxon>
        <taxon>Hexapoda</taxon>
        <taxon>Insecta</taxon>
        <taxon>Pterygota</taxon>
        <taxon>Neoptera</taxon>
        <taxon>Endopterygota</taxon>
        <taxon>Lepidoptera</taxon>
        <taxon>Glossata</taxon>
        <taxon>Ditrysia</taxon>
        <taxon>Pyraloidea</taxon>
        <taxon>Crambidae</taxon>
        <taxon>Pyraustinae</taxon>
        <taxon>Loxostege</taxon>
    </lineage>
</organism>
<reference evidence="1 2" key="1">
    <citation type="submission" date="2024-06" db="EMBL/GenBank/DDBJ databases">
        <title>A chromosome-level genome assembly of beet webworm, Loxostege sticticalis.</title>
        <authorList>
            <person name="Zhang Y."/>
        </authorList>
    </citation>
    <scope>NUCLEOTIDE SEQUENCE [LARGE SCALE GENOMIC DNA]</scope>
    <source>
        <strain evidence="1">AQ026</strain>
        <tissue evidence="1">Whole body</tissue>
    </source>
</reference>
<evidence type="ECO:0000313" key="2">
    <source>
        <dbReference type="Proteomes" id="UP001549920"/>
    </source>
</evidence>
<evidence type="ECO:0000313" key="1">
    <source>
        <dbReference type="EMBL" id="KAL0858781.1"/>
    </source>
</evidence>
<name>A0ABR3H272_LOXSC</name>
<evidence type="ECO:0008006" key="3">
    <source>
        <dbReference type="Google" id="ProtNLM"/>
    </source>
</evidence>
<proteinExistence type="predicted"/>
<dbReference type="Proteomes" id="UP001549920">
    <property type="component" value="Unassembled WGS sequence"/>
</dbReference>